<name>A0A7W4W5G0_9GAMM</name>
<reference evidence="2 3" key="1">
    <citation type="submission" date="2020-08" db="EMBL/GenBank/DDBJ databases">
        <title>Genomic Encyclopedia of Type Strains, Phase III (KMG-III): the genomes of soil and plant-associated and newly described type strains.</title>
        <authorList>
            <person name="Whitman W."/>
        </authorList>
    </citation>
    <scope>NUCLEOTIDE SEQUENCE [LARGE SCALE GENOMIC DNA]</scope>
    <source>
        <strain evidence="2 3">CECT 8654</strain>
    </source>
</reference>
<evidence type="ECO:0000313" key="3">
    <source>
        <dbReference type="Proteomes" id="UP000537130"/>
    </source>
</evidence>
<dbReference type="Proteomes" id="UP000537130">
    <property type="component" value="Unassembled WGS sequence"/>
</dbReference>
<dbReference type="InterPro" id="IPR038740">
    <property type="entry name" value="BioF2-like_GNAT_dom"/>
</dbReference>
<accession>A0A7W4W5G0</accession>
<protein>
    <recommendedName>
        <fullName evidence="1">BioF2-like acetyltransferase domain-containing protein</fullName>
    </recommendedName>
</protein>
<keyword evidence="3" id="KW-1185">Reference proteome</keyword>
<feature type="domain" description="BioF2-like acetyltransferase" evidence="1">
    <location>
        <begin position="205"/>
        <end position="343"/>
    </location>
</feature>
<gene>
    <name evidence="2" type="ORF">FHR99_002092</name>
</gene>
<evidence type="ECO:0000313" key="2">
    <source>
        <dbReference type="EMBL" id="MBB3047826.1"/>
    </source>
</evidence>
<organism evidence="2 3">
    <name type="scientific">Litorivivens lipolytica</name>
    <dbReference type="NCBI Taxonomy" id="1524264"/>
    <lineage>
        <taxon>Bacteria</taxon>
        <taxon>Pseudomonadati</taxon>
        <taxon>Pseudomonadota</taxon>
        <taxon>Gammaproteobacteria</taxon>
        <taxon>Litorivivens</taxon>
    </lineage>
</organism>
<comment type="caution">
    <text evidence="2">The sequence shown here is derived from an EMBL/GenBank/DDBJ whole genome shotgun (WGS) entry which is preliminary data.</text>
</comment>
<evidence type="ECO:0000259" key="1">
    <source>
        <dbReference type="Pfam" id="PF13480"/>
    </source>
</evidence>
<dbReference type="AlphaFoldDB" id="A0A7W4W5G0"/>
<sequence length="400" mass="45766">MVNSAFELGPHAPIPDARELTNPVFSTELIDGKALLKRYASQLQELISNAIEPNICYEPWFMASAIKYLGEESCPVFIAISITSPEKDNTLLCGLIPICFKKRYRGVPVRTITLWQHDHCFNATPVIHLDFARQCADQVLRWFKRDCSASVMAFNLISARNTFIESFIDHLCSSPLRSRCWYYDRGCAIKARQRNASCINQLSKKTLSEDRRRLKRLSELGKTSWTQYESNDDIEQWIVEFIFLESSGWKGESNTAIASSRKDDNFFRAIMHAAHRENRLRILALRLDGKAIAIIIVFVSHRIAHTYKVAFDEDYRQCAPGVMANIELLRRADKWDDIDCIDSCAAYDSSLTRRLYVDRIPLCNIAITKPFTVGSLVAFAAHAVTKARQHLQSLNRRPQH</sequence>
<dbReference type="Gene3D" id="3.40.630.30">
    <property type="match status" value="1"/>
</dbReference>
<dbReference type="RefSeq" id="WP_183410584.1">
    <property type="nucleotide sequence ID" value="NZ_JACHWY010000002.1"/>
</dbReference>
<dbReference type="SUPFAM" id="SSF55729">
    <property type="entry name" value="Acyl-CoA N-acyltransferases (Nat)"/>
    <property type="match status" value="1"/>
</dbReference>
<dbReference type="InterPro" id="IPR016181">
    <property type="entry name" value="Acyl_CoA_acyltransferase"/>
</dbReference>
<dbReference type="EMBL" id="JACHWY010000002">
    <property type="protein sequence ID" value="MBB3047826.1"/>
    <property type="molecule type" value="Genomic_DNA"/>
</dbReference>
<proteinExistence type="predicted"/>
<dbReference type="Pfam" id="PF13480">
    <property type="entry name" value="Acetyltransf_6"/>
    <property type="match status" value="1"/>
</dbReference>